<dbReference type="AlphaFoldDB" id="A0AAN9XHB1"/>
<protein>
    <submittedName>
        <fullName evidence="1">Uncharacterized protein</fullName>
    </submittedName>
</protein>
<name>A0AAN9XHB1_PSOTE</name>
<comment type="caution">
    <text evidence="1">The sequence shown here is derived from an EMBL/GenBank/DDBJ whole genome shotgun (WGS) entry which is preliminary data.</text>
</comment>
<reference evidence="1 2" key="1">
    <citation type="submission" date="2024-01" db="EMBL/GenBank/DDBJ databases">
        <title>The genomes of 5 underutilized Papilionoideae crops provide insights into root nodulation and disease resistanc.</title>
        <authorList>
            <person name="Jiang F."/>
        </authorList>
    </citation>
    <scope>NUCLEOTIDE SEQUENCE [LARGE SCALE GENOMIC DNA]</scope>
    <source>
        <strain evidence="1">DUOXIRENSHENG_FW03</strain>
        <tissue evidence="1">Leaves</tissue>
    </source>
</reference>
<proteinExistence type="predicted"/>
<organism evidence="1 2">
    <name type="scientific">Psophocarpus tetragonolobus</name>
    <name type="common">Winged bean</name>
    <name type="synonym">Dolichos tetragonolobus</name>
    <dbReference type="NCBI Taxonomy" id="3891"/>
    <lineage>
        <taxon>Eukaryota</taxon>
        <taxon>Viridiplantae</taxon>
        <taxon>Streptophyta</taxon>
        <taxon>Embryophyta</taxon>
        <taxon>Tracheophyta</taxon>
        <taxon>Spermatophyta</taxon>
        <taxon>Magnoliopsida</taxon>
        <taxon>eudicotyledons</taxon>
        <taxon>Gunneridae</taxon>
        <taxon>Pentapetalae</taxon>
        <taxon>rosids</taxon>
        <taxon>fabids</taxon>
        <taxon>Fabales</taxon>
        <taxon>Fabaceae</taxon>
        <taxon>Papilionoideae</taxon>
        <taxon>50 kb inversion clade</taxon>
        <taxon>NPAAA clade</taxon>
        <taxon>indigoferoid/millettioid clade</taxon>
        <taxon>Phaseoleae</taxon>
        <taxon>Psophocarpus</taxon>
    </lineage>
</organism>
<gene>
    <name evidence="1" type="ORF">VNO78_21045</name>
</gene>
<evidence type="ECO:0000313" key="2">
    <source>
        <dbReference type="Proteomes" id="UP001386955"/>
    </source>
</evidence>
<evidence type="ECO:0000313" key="1">
    <source>
        <dbReference type="EMBL" id="KAK7392602.1"/>
    </source>
</evidence>
<dbReference type="Proteomes" id="UP001386955">
    <property type="component" value="Unassembled WGS sequence"/>
</dbReference>
<dbReference type="EMBL" id="JAYMYS010000005">
    <property type="protein sequence ID" value="KAK7392602.1"/>
    <property type="molecule type" value="Genomic_DNA"/>
</dbReference>
<sequence>MTSSVKGSEEYRGVSHDFDFELEEEEEDLFEIDLEAVNCISPPNYWESCYTSTGNIALLANCLLPISDVSNAVPAVSFAGKTNVLLITEPTSLGEYLRLPFLGALGVIHQKMEAKFLFQFQR</sequence>
<keyword evidence="2" id="KW-1185">Reference proteome</keyword>
<accession>A0AAN9XHB1</accession>